<evidence type="ECO:0000256" key="1">
    <source>
        <dbReference type="SAM" id="SignalP"/>
    </source>
</evidence>
<dbReference type="InterPro" id="IPR025665">
    <property type="entry name" value="Beta-barrel_OMP_2"/>
</dbReference>
<keyword evidence="4" id="KW-1185">Reference proteome</keyword>
<feature type="domain" description="Outer membrane protein beta-barrel" evidence="2">
    <location>
        <begin position="40"/>
        <end position="201"/>
    </location>
</feature>
<evidence type="ECO:0000259" key="2">
    <source>
        <dbReference type="Pfam" id="PF13568"/>
    </source>
</evidence>
<feature type="chain" id="PRO_5015946107" description="Outer membrane protein beta-barrel domain-containing protein" evidence="1">
    <location>
        <begin position="23"/>
        <end position="228"/>
    </location>
</feature>
<sequence length="228" mass="25657">MSKIRYFAAFIAVVVFSNTVSAQRNPSTYYEEVPRVFYGGLLVGANFAQVDGDSYAGYHKVGLNLGGIMYARVAEHAAFSMELLFSQKGSNGNKQQLSNSGAYEIQKYGINLNYAEIPVLFNYFDKQKSHFGAGFSFAQLISSSESVTTNPEPPGGNGSWADTLGKYPFKKSDLNFVIGGDLHLIKGLFLNLRFQYSLMSIRKDYYPEFGRAQQYNNTWTFRLMYLFQ</sequence>
<comment type="caution">
    <text evidence="3">The sequence shown here is derived from an EMBL/GenBank/DDBJ whole genome shotgun (WGS) entry which is preliminary data.</text>
</comment>
<name>A0A2W2B0A0_9BACT</name>
<evidence type="ECO:0000313" key="4">
    <source>
        <dbReference type="Proteomes" id="UP000248745"/>
    </source>
</evidence>
<dbReference type="EMBL" id="QKTW01000010">
    <property type="protein sequence ID" value="PZF73684.1"/>
    <property type="molecule type" value="Genomic_DNA"/>
</dbReference>
<protein>
    <recommendedName>
        <fullName evidence="2">Outer membrane protein beta-barrel domain-containing protein</fullName>
    </recommendedName>
</protein>
<accession>A0A2W2B0A0</accession>
<organism evidence="3 4">
    <name type="scientific">Taibaiella soli</name>
    <dbReference type="NCBI Taxonomy" id="1649169"/>
    <lineage>
        <taxon>Bacteria</taxon>
        <taxon>Pseudomonadati</taxon>
        <taxon>Bacteroidota</taxon>
        <taxon>Chitinophagia</taxon>
        <taxon>Chitinophagales</taxon>
        <taxon>Chitinophagaceae</taxon>
        <taxon>Taibaiella</taxon>
    </lineage>
</organism>
<feature type="signal peptide" evidence="1">
    <location>
        <begin position="1"/>
        <end position="22"/>
    </location>
</feature>
<keyword evidence="1" id="KW-0732">Signal</keyword>
<proteinExistence type="predicted"/>
<dbReference type="OrthoDB" id="1001536at2"/>
<evidence type="ECO:0000313" key="3">
    <source>
        <dbReference type="EMBL" id="PZF73684.1"/>
    </source>
</evidence>
<gene>
    <name evidence="3" type="ORF">DN068_06710</name>
</gene>
<dbReference type="Pfam" id="PF13568">
    <property type="entry name" value="OMP_b-brl_2"/>
    <property type="match status" value="1"/>
</dbReference>
<dbReference type="Proteomes" id="UP000248745">
    <property type="component" value="Unassembled WGS sequence"/>
</dbReference>
<dbReference type="AlphaFoldDB" id="A0A2W2B0A0"/>
<reference evidence="3 4" key="1">
    <citation type="submission" date="2018-06" db="EMBL/GenBank/DDBJ databases">
        <title>Mucibacter soli gen. nov., sp. nov., a new member of the family Chitinophagaceae producing mucin.</title>
        <authorList>
            <person name="Kim M.-K."/>
            <person name="Park S."/>
            <person name="Kim T.-S."/>
            <person name="Joung Y."/>
            <person name="Han J.-H."/>
            <person name="Kim S.B."/>
        </authorList>
    </citation>
    <scope>NUCLEOTIDE SEQUENCE [LARGE SCALE GENOMIC DNA]</scope>
    <source>
        <strain evidence="3 4">R1-15</strain>
    </source>
</reference>
<dbReference type="RefSeq" id="WP_110998134.1">
    <property type="nucleotide sequence ID" value="NZ_QKTW01000010.1"/>
</dbReference>